<name>A0ABR6T096_9LIST</name>
<evidence type="ECO:0000313" key="1">
    <source>
        <dbReference type="EMBL" id="MBC1511190.1"/>
    </source>
</evidence>
<sequence>MTKIISAFPCMGKTTIFSLNKDTMFDREFNESRSIRGMSTEERDVFFQQCANIVQLQQKIGYYDYIFITDNPLLVSCLDAQIITHVYPNVFDEAVMHEYKQRVLERNDIVWYERVITPKLGYLKGHIIALQEKGCDVRLTDLDNRFIEDVFTFNEYTKLPKQFI</sequence>
<accession>A0ABR6T096</accession>
<proteinExistence type="predicted"/>
<protein>
    <recommendedName>
        <fullName evidence="3">AAA family ATPase</fullName>
    </recommendedName>
</protein>
<evidence type="ECO:0000313" key="2">
    <source>
        <dbReference type="Proteomes" id="UP000587800"/>
    </source>
</evidence>
<gene>
    <name evidence="1" type="ORF">HCJ59_15020</name>
</gene>
<keyword evidence="2" id="KW-1185">Reference proteome</keyword>
<reference evidence="1 2" key="1">
    <citation type="submission" date="2020-03" db="EMBL/GenBank/DDBJ databases">
        <title>Soil Listeria distribution.</title>
        <authorList>
            <person name="Liao J."/>
            <person name="Wiedmann M."/>
        </authorList>
    </citation>
    <scope>NUCLEOTIDE SEQUENCE [LARGE SCALE GENOMIC DNA]</scope>
    <source>
        <strain evidence="1 2">FSL L7-1515</strain>
    </source>
</reference>
<dbReference type="Proteomes" id="UP000587800">
    <property type="component" value="Unassembled WGS sequence"/>
</dbReference>
<comment type="caution">
    <text evidence="1">The sequence shown here is derived from an EMBL/GenBank/DDBJ whole genome shotgun (WGS) entry which is preliminary data.</text>
</comment>
<evidence type="ECO:0008006" key="3">
    <source>
        <dbReference type="Google" id="ProtNLM"/>
    </source>
</evidence>
<organism evidence="1 2">
    <name type="scientific">Listeria immobilis</name>
    <dbReference type="NCBI Taxonomy" id="2713502"/>
    <lineage>
        <taxon>Bacteria</taxon>
        <taxon>Bacillati</taxon>
        <taxon>Bacillota</taxon>
        <taxon>Bacilli</taxon>
        <taxon>Bacillales</taxon>
        <taxon>Listeriaceae</taxon>
        <taxon>Listeria</taxon>
    </lineage>
</organism>
<dbReference type="EMBL" id="JAASUB010000025">
    <property type="protein sequence ID" value="MBC1511190.1"/>
    <property type="molecule type" value="Genomic_DNA"/>
</dbReference>
<dbReference type="RefSeq" id="WP_185395768.1">
    <property type="nucleotide sequence ID" value="NZ_JAASTZ010000021.1"/>
</dbReference>